<evidence type="ECO:0000313" key="7">
    <source>
        <dbReference type="EMBL" id="TFY77932.1"/>
    </source>
</evidence>
<feature type="transmembrane region" description="Helical" evidence="6">
    <location>
        <begin position="298"/>
        <end position="317"/>
    </location>
</feature>
<dbReference type="PANTHER" id="PTHR43791:SF63">
    <property type="entry name" value="HIGH AFFINITY CYSTEINE TRANSPORTER"/>
    <property type="match status" value="1"/>
</dbReference>
<dbReference type="PANTHER" id="PTHR43791">
    <property type="entry name" value="PERMEASE-RELATED"/>
    <property type="match status" value="1"/>
</dbReference>
<name>A0A4Y9ZT01_9AGAM</name>
<dbReference type="Gene3D" id="1.20.1250.20">
    <property type="entry name" value="MFS general substrate transporter like domains"/>
    <property type="match status" value="1"/>
</dbReference>
<proteinExistence type="predicted"/>
<feature type="transmembrane region" description="Helical" evidence="6">
    <location>
        <begin position="87"/>
        <end position="108"/>
    </location>
</feature>
<keyword evidence="8" id="KW-1185">Reference proteome</keyword>
<dbReference type="Proteomes" id="UP000298061">
    <property type="component" value="Unassembled WGS sequence"/>
</dbReference>
<evidence type="ECO:0000256" key="1">
    <source>
        <dbReference type="ARBA" id="ARBA00004141"/>
    </source>
</evidence>
<comment type="subcellular location">
    <subcellularLocation>
        <location evidence="1">Membrane</location>
        <topology evidence="1">Multi-pass membrane protein</topology>
    </subcellularLocation>
</comment>
<keyword evidence="2" id="KW-0813">Transport</keyword>
<feature type="transmembrane region" description="Helical" evidence="6">
    <location>
        <begin position="58"/>
        <end position="81"/>
    </location>
</feature>
<feature type="transmembrane region" description="Helical" evidence="6">
    <location>
        <begin position="349"/>
        <end position="370"/>
    </location>
</feature>
<organism evidence="7 8">
    <name type="scientific">Hericium alpestre</name>
    <dbReference type="NCBI Taxonomy" id="135208"/>
    <lineage>
        <taxon>Eukaryota</taxon>
        <taxon>Fungi</taxon>
        <taxon>Dikarya</taxon>
        <taxon>Basidiomycota</taxon>
        <taxon>Agaricomycotina</taxon>
        <taxon>Agaricomycetes</taxon>
        <taxon>Russulales</taxon>
        <taxon>Hericiaceae</taxon>
        <taxon>Hericium</taxon>
    </lineage>
</organism>
<comment type="caution">
    <text evidence="7">The sequence shown here is derived from an EMBL/GenBank/DDBJ whole genome shotgun (WGS) entry which is preliminary data.</text>
</comment>
<dbReference type="GO" id="GO:0016020">
    <property type="term" value="C:membrane"/>
    <property type="evidence" value="ECO:0007669"/>
    <property type="project" value="UniProtKB-SubCell"/>
</dbReference>
<keyword evidence="5 6" id="KW-0472">Membrane</keyword>
<accession>A0A4Y9ZT01</accession>
<keyword evidence="3 6" id="KW-0812">Transmembrane</keyword>
<feature type="transmembrane region" description="Helical" evidence="6">
    <location>
        <begin position="268"/>
        <end position="292"/>
    </location>
</feature>
<feature type="transmembrane region" description="Helical" evidence="6">
    <location>
        <begin position="233"/>
        <end position="261"/>
    </location>
</feature>
<feature type="transmembrane region" description="Helical" evidence="6">
    <location>
        <begin position="120"/>
        <end position="142"/>
    </location>
</feature>
<feature type="transmembrane region" description="Helical" evidence="6">
    <location>
        <begin position="382"/>
        <end position="403"/>
    </location>
</feature>
<evidence type="ECO:0008006" key="9">
    <source>
        <dbReference type="Google" id="ProtNLM"/>
    </source>
</evidence>
<keyword evidence="4 6" id="KW-1133">Transmembrane helix</keyword>
<evidence type="ECO:0000256" key="5">
    <source>
        <dbReference type="ARBA" id="ARBA00023136"/>
    </source>
</evidence>
<evidence type="ECO:0000256" key="6">
    <source>
        <dbReference type="SAM" id="Phobius"/>
    </source>
</evidence>
<evidence type="ECO:0000313" key="8">
    <source>
        <dbReference type="Proteomes" id="UP000298061"/>
    </source>
</evidence>
<evidence type="ECO:0000256" key="3">
    <source>
        <dbReference type="ARBA" id="ARBA00022692"/>
    </source>
</evidence>
<reference evidence="7 8" key="1">
    <citation type="submission" date="2019-02" db="EMBL/GenBank/DDBJ databases">
        <title>Genome sequencing of the rare red list fungi Hericium alpestre (H. flagellum).</title>
        <authorList>
            <person name="Buettner E."/>
            <person name="Kellner H."/>
        </authorList>
    </citation>
    <scope>NUCLEOTIDE SEQUENCE [LARGE SCALE GENOMIC DNA]</scope>
    <source>
        <strain evidence="7 8">DSM 108284</strain>
    </source>
</reference>
<sequence length="463" mass="51770">MTFADKTTLGQSAVLGIKQGANINQNQFNWLGTIFYLSYLAFQYPQNLALQRLPIGKWISINVLVWAIALLCHGACHSFGALFAVRFIMGICEGAITLGFLLVTSMFYTRAEQMRRVGYWYLMNGVAVIVLGFLAFGVLHIHTGGFMLWQWLTTITGIMTLIVAVLFWFLFPDSVVTARILSPEERVAAVQRIRINQTGVENKTWVFAVFAAVTNLINSLTNQRQLIVNEFGFSVINTTLIGCVDGLVEIAAIFISVTLAAVWPNGRIYAAVLCFLPALVGTFLVSTLAFYIKGGLLVSYWLSIFGIPPFAIFLSWMDMVTAGHTKRECYTALLLCKIYYLTSNGPKGITTNAIVFTAYGLGNAVGPFMWKAQYSPRNHVPWDIFSGVCVVSVLLLLLARWMLARENARRDREAEQNGSTKSDAYDDVYIEGLDAEGWKVKTHVDRAFLDLTDIQNREFRYPL</sequence>
<dbReference type="AlphaFoldDB" id="A0A4Y9ZT01"/>
<evidence type="ECO:0000256" key="2">
    <source>
        <dbReference type="ARBA" id="ARBA00022448"/>
    </source>
</evidence>
<gene>
    <name evidence="7" type="ORF">EWM64_g6083</name>
</gene>
<dbReference type="Pfam" id="PF07690">
    <property type="entry name" value="MFS_1"/>
    <property type="match status" value="1"/>
</dbReference>
<dbReference type="STRING" id="135208.A0A4Y9ZT01"/>
<protein>
    <recommendedName>
        <fullName evidence="9">Major facilitator superfamily (MFS) profile domain-containing protein</fullName>
    </recommendedName>
</protein>
<feature type="transmembrane region" description="Helical" evidence="6">
    <location>
        <begin position="204"/>
        <end position="221"/>
    </location>
</feature>
<dbReference type="GO" id="GO:0022857">
    <property type="term" value="F:transmembrane transporter activity"/>
    <property type="evidence" value="ECO:0007669"/>
    <property type="project" value="InterPro"/>
</dbReference>
<dbReference type="InterPro" id="IPR011701">
    <property type="entry name" value="MFS"/>
</dbReference>
<dbReference type="EMBL" id="SFCI01000789">
    <property type="protein sequence ID" value="TFY77932.1"/>
    <property type="molecule type" value="Genomic_DNA"/>
</dbReference>
<feature type="transmembrane region" description="Helical" evidence="6">
    <location>
        <begin position="148"/>
        <end position="171"/>
    </location>
</feature>
<evidence type="ECO:0000256" key="4">
    <source>
        <dbReference type="ARBA" id="ARBA00022989"/>
    </source>
</evidence>
<dbReference type="OrthoDB" id="6730379at2759"/>
<dbReference type="SUPFAM" id="SSF103473">
    <property type="entry name" value="MFS general substrate transporter"/>
    <property type="match status" value="1"/>
</dbReference>
<dbReference type="InterPro" id="IPR036259">
    <property type="entry name" value="MFS_trans_sf"/>
</dbReference>